<evidence type="ECO:0000313" key="1">
    <source>
        <dbReference type="EMBL" id="GFD57191.1"/>
    </source>
</evidence>
<sequence>LADSVVPGADPIFESKYSGSEAEINGLSIYDPGAEHGRQAQSSDHAMLSLGIRNFKVGMPLATPSMGLKGVASALPRSSLDSIAGSMIT</sequence>
<reference evidence="1" key="1">
    <citation type="journal article" date="2019" name="Sci. Rep.">
        <title>Draft genome of Tanacetum cinerariifolium, the natural source of mosquito coil.</title>
        <authorList>
            <person name="Yamashiro T."/>
            <person name="Shiraishi A."/>
            <person name="Satake H."/>
            <person name="Nakayama K."/>
        </authorList>
    </citation>
    <scope>NUCLEOTIDE SEQUENCE</scope>
</reference>
<protein>
    <submittedName>
        <fullName evidence="1">Uncharacterized protein</fullName>
    </submittedName>
</protein>
<dbReference type="AlphaFoldDB" id="A0A699XJV9"/>
<accession>A0A699XJV9</accession>
<organism evidence="1">
    <name type="scientific">Tanacetum cinerariifolium</name>
    <name type="common">Dalmatian daisy</name>
    <name type="synonym">Chrysanthemum cinerariifolium</name>
    <dbReference type="NCBI Taxonomy" id="118510"/>
    <lineage>
        <taxon>Eukaryota</taxon>
        <taxon>Viridiplantae</taxon>
        <taxon>Streptophyta</taxon>
        <taxon>Embryophyta</taxon>
        <taxon>Tracheophyta</taxon>
        <taxon>Spermatophyta</taxon>
        <taxon>Magnoliopsida</taxon>
        <taxon>eudicotyledons</taxon>
        <taxon>Gunneridae</taxon>
        <taxon>Pentapetalae</taxon>
        <taxon>asterids</taxon>
        <taxon>campanulids</taxon>
        <taxon>Asterales</taxon>
        <taxon>Asteraceae</taxon>
        <taxon>Asteroideae</taxon>
        <taxon>Anthemideae</taxon>
        <taxon>Anthemidinae</taxon>
        <taxon>Tanacetum</taxon>
    </lineage>
</organism>
<dbReference type="EMBL" id="BKCJ011838206">
    <property type="protein sequence ID" value="GFD57191.1"/>
    <property type="molecule type" value="Genomic_DNA"/>
</dbReference>
<comment type="caution">
    <text evidence="1">The sequence shown here is derived from an EMBL/GenBank/DDBJ whole genome shotgun (WGS) entry which is preliminary data.</text>
</comment>
<name>A0A699XJV9_TANCI</name>
<gene>
    <name evidence="1" type="ORF">Tci_929160</name>
</gene>
<proteinExistence type="predicted"/>
<feature type="non-terminal residue" evidence="1">
    <location>
        <position position="89"/>
    </location>
</feature>
<feature type="non-terminal residue" evidence="1">
    <location>
        <position position="1"/>
    </location>
</feature>